<dbReference type="InterPro" id="IPR029787">
    <property type="entry name" value="Nucleotide_cyclase"/>
</dbReference>
<dbReference type="InterPro" id="IPR011006">
    <property type="entry name" value="CheY-like_superfamily"/>
</dbReference>
<gene>
    <name evidence="7" type="ORF">EDC63_105108</name>
</gene>
<dbReference type="Gene3D" id="3.30.70.270">
    <property type="match status" value="1"/>
</dbReference>
<dbReference type="PROSITE" id="PS50883">
    <property type="entry name" value="EAL"/>
    <property type="match status" value="1"/>
</dbReference>
<dbReference type="PROSITE" id="PS50887">
    <property type="entry name" value="GGDEF"/>
    <property type="match status" value="1"/>
</dbReference>
<dbReference type="NCBIfam" id="TIGR00229">
    <property type="entry name" value="sensory_box"/>
    <property type="match status" value="2"/>
</dbReference>
<dbReference type="InterPro" id="IPR001789">
    <property type="entry name" value="Sig_transdc_resp-reg_receiver"/>
</dbReference>
<feature type="domain" description="PAC" evidence="4">
    <location>
        <begin position="218"/>
        <end position="270"/>
    </location>
</feature>
<dbReference type="FunFam" id="3.20.20.450:FF:000001">
    <property type="entry name" value="Cyclic di-GMP phosphodiesterase yahA"/>
    <property type="match status" value="1"/>
</dbReference>
<dbReference type="Gene3D" id="3.30.450.20">
    <property type="entry name" value="PAS domain"/>
    <property type="match status" value="2"/>
</dbReference>
<evidence type="ECO:0000313" key="7">
    <source>
        <dbReference type="EMBL" id="TCV87439.1"/>
    </source>
</evidence>
<dbReference type="EMBL" id="SMCO01000005">
    <property type="protein sequence ID" value="TCV87439.1"/>
    <property type="molecule type" value="Genomic_DNA"/>
</dbReference>
<evidence type="ECO:0000259" key="6">
    <source>
        <dbReference type="PROSITE" id="PS50887"/>
    </source>
</evidence>
<dbReference type="Proteomes" id="UP000295367">
    <property type="component" value="Unassembled WGS sequence"/>
</dbReference>
<dbReference type="Pfam" id="PF13426">
    <property type="entry name" value="PAS_9"/>
    <property type="match status" value="1"/>
</dbReference>
<dbReference type="SUPFAM" id="SSF55785">
    <property type="entry name" value="PYP-like sensor domain (PAS domain)"/>
    <property type="match status" value="2"/>
</dbReference>
<dbReference type="InterPro" id="IPR000014">
    <property type="entry name" value="PAS"/>
</dbReference>
<dbReference type="InterPro" id="IPR000700">
    <property type="entry name" value="PAS-assoc_C"/>
</dbReference>
<dbReference type="InterPro" id="IPR001610">
    <property type="entry name" value="PAC"/>
</dbReference>
<dbReference type="InterPro" id="IPR000160">
    <property type="entry name" value="GGDEF_dom"/>
</dbReference>
<dbReference type="PANTHER" id="PTHR44757">
    <property type="entry name" value="DIGUANYLATE CYCLASE DGCP"/>
    <property type="match status" value="1"/>
</dbReference>
<dbReference type="Gene3D" id="3.20.20.450">
    <property type="entry name" value="EAL domain"/>
    <property type="match status" value="1"/>
</dbReference>
<dbReference type="InterPro" id="IPR035965">
    <property type="entry name" value="PAS-like_dom_sf"/>
</dbReference>
<evidence type="ECO:0000313" key="8">
    <source>
        <dbReference type="Proteomes" id="UP000295367"/>
    </source>
</evidence>
<dbReference type="PROSITE" id="PS50113">
    <property type="entry name" value="PAC"/>
    <property type="match status" value="1"/>
</dbReference>
<dbReference type="RefSeq" id="WP_165922942.1">
    <property type="nucleotide sequence ID" value="NZ_BHVT01000017.1"/>
</dbReference>
<dbReference type="CDD" id="cd00156">
    <property type="entry name" value="REC"/>
    <property type="match status" value="1"/>
</dbReference>
<evidence type="ECO:0000259" key="5">
    <source>
        <dbReference type="PROSITE" id="PS50883"/>
    </source>
</evidence>
<dbReference type="GO" id="GO:0000160">
    <property type="term" value="P:phosphorelay signal transduction system"/>
    <property type="evidence" value="ECO:0007669"/>
    <property type="project" value="InterPro"/>
</dbReference>
<evidence type="ECO:0000256" key="1">
    <source>
        <dbReference type="PROSITE-ProRule" id="PRU00169"/>
    </source>
</evidence>
<keyword evidence="1" id="KW-0597">Phosphoprotein</keyword>
<dbReference type="CDD" id="cd00130">
    <property type="entry name" value="PAS"/>
    <property type="match status" value="2"/>
</dbReference>
<dbReference type="SUPFAM" id="SSF55073">
    <property type="entry name" value="Nucleotide cyclase"/>
    <property type="match status" value="1"/>
</dbReference>
<dbReference type="InterPro" id="IPR052155">
    <property type="entry name" value="Biofilm_reg_signaling"/>
</dbReference>
<dbReference type="SMART" id="SM00267">
    <property type="entry name" value="GGDEF"/>
    <property type="match status" value="1"/>
</dbReference>
<dbReference type="InterPro" id="IPR001633">
    <property type="entry name" value="EAL_dom"/>
</dbReference>
<dbReference type="Pfam" id="PF08448">
    <property type="entry name" value="PAS_4"/>
    <property type="match status" value="1"/>
</dbReference>
<name>A0A4V2W2B5_9PROT</name>
<dbReference type="SMART" id="SM00052">
    <property type="entry name" value="EAL"/>
    <property type="match status" value="1"/>
</dbReference>
<dbReference type="InterPro" id="IPR035919">
    <property type="entry name" value="EAL_sf"/>
</dbReference>
<protein>
    <submittedName>
        <fullName evidence="7">Response regulator receiver modulated diguanylate cyclase/phosphodiesterase with PAS/PAC sensor</fullName>
    </submittedName>
</protein>
<dbReference type="CDD" id="cd01949">
    <property type="entry name" value="GGDEF"/>
    <property type="match status" value="1"/>
</dbReference>
<dbReference type="CDD" id="cd01948">
    <property type="entry name" value="EAL"/>
    <property type="match status" value="1"/>
</dbReference>
<dbReference type="NCBIfam" id="TIGR00254">
    <property type="entry name" value="GGDEF"/>
    <property type="match status" value="1"/>
</dbReference>
<accession>A0A4V2W2B5</accession>
<feature type="modified residue" description="4-aspartylphosphate" evidence="1">
    <location>
        <position position="60"/>
    </location>
</feature>
<dbReference type="AlphaFoldDB" id="A0A4V2W2B5"/>
<dbReference type="SUPFAM" id="SSF52172">
    <property type="entry name" value="CheY-like"/>
    <property type="match status" value="1"/>
</dbReference>
<proteinExistence type="predicted"/>
<dbReference type="InterPro" id="IPR013656">
    <property type="entry name" value="PAS_4"/>
</dbReference>
<dbReference type="PROSITE" id="PS50110">
    <property type="entry name" value="RESPONSE_REGULATORY"/>
    <property type="match status" value="1"/>
</dbReference>
<dbReference type="SMART" id="SM00448">
    <property type="entry name" value="REC"/>
    <property type="match status" value="1"/>
</dbReference>
<feature type="domain" description="EAL" evidence="5">
    <location>
        <begin position="568"/>
        <end position="821"/>
    </location>
</feature>
<evidence type="ECO:0000259" key="2">
    <source>
        <dbReference type="PROSITE" id="PS50110"/>
    </source>
</evidence>
<dbReference type="SMART" id="SM00086">
    <property type="entry name" value="PAC"/>
    <property type="match status" value="2"/>
</dbReference>
<organism evidence="7 8">
    <name type="scientific">Sulfurirhabdus autotrophica</name>
    <dbReference type="NCBI Taxonomy" id="1706046"/>
    <lineage>
        <taxon>Bacteria</taxon>
        <taxon>Pseudomonadati</taxon>
        <taxon>Pseudomonadota</taxon>
        <taxon>Betaproteobacteria</taxon>
        <taxon>Nitrosomonadales</taxon>
        <taxon>Sulfuricellaceae</taxon>
        <taxon>Sulfurirhabdus</taxon>
    </lineage>
</organism>
<feature type="domain" description="Response regulatory" evidence="2">
    <location>
        <begin position="9"/>
        <end position="125"/>
    </location>
</feature>
<dbReference type="Pfam" id="PF00990">
    <property type="entry name" value="GGDEF"/>
    <property type="match status" value="1"/>
</dbReference>
<dbReference type="SMART" id="SM00091">
    <property type="entry name" value="PAS"/>
    <property type="match status" value="2"/>
</dbReference>
<feature type="domain" description="PAS" evidence="3">
    <location>
        <begin position="267"/>
        <end position="319"/>
    </location>
</feature>
<evidence type="ECO:0000259" key="3">
    <source>
        <dbReference type="PROSITE" id="PS50112"/>
    </source>
</evidence>
<dbReference type="Pfam" id="PF00072">
    <property type="entry name" value="Response_reg"/>
    <property type="match status" value="1"/>
</dbReference>
<dbReference type="PROSITE" id="PS50112">
    <property type="entry name" value="PAS"/>
    <property type="match status" value="1"/>
</dbReference>
<dbReference type="Gene3D" id="3.40.50.2300">
    <property type="match status" value="1"/>
</dbReference>
<dbReference type="Pfam" id="PF00563">
    <property type="entry name" value="EAL"/>
    <property type="match status" value="1"/>
</dbReference>
<keyword evidence="8" id="KW-1185">Reference proteome</keyword>
<dbReference type="PANTHER" id="PTHR44757:SF2">
    <property type="entry name" value="BIOFILM ARCHITECTURE MAINTENANCE PROTEIN MBAA"/>
    <property type="match status" value="1"/>
</dbReference>
<sequence>MEKSNPTLKCLLIDDNPDDRALAIRELQREFANLQTVSATDMQSFQHQIALNDLDLIITDYHLQWSDGLTILRMVKETLPNCPVIMFTGTGSEEIAVEAMKIGLDDYVLKSPKHYALLTSRARSILESRNQKTLLKIAKNELMESETQLRTIIESEPECVKIIGSNGRLKFMNASGLAMIDADSLAQVVGQRMDSLILPEYQKAFNDLTKRVLEGHKGLLEFEITGLKGRHRWLETHAAPLVSPTTGNTSLLAITRDITEQKLAKSSQERLNSIINSTTDFIGLADNSGHMLYWNQAGRDVLGISADQDISQTSITDILPSWAAEIVLKTGIPTASTEGAWSGEYAIFDKKGTEIPVSSVIIGHKKIDGSIDYFSAIMRDISERTQHKAMLDYLANHDTLTGLPNRALFVEHIKQELLDTTNSSKLMAVIFINLGRFKAINDALGHDIGDRLLQVVAERLNMNLRHVDSIGRIGGDEFALVLPFIDRASEITGMAEKFLHLFDHAFVIENHELFLNVNIGIALYPNDADKAEDLIQQAAIAMGRAKELGIKNSYQFFSPEMNASAMQRLSLDNALHHALERNEFLLFYQPQIDISKGTIVGMEALIRWQHPEHGLISPLNFIPLAEETGLIIEIGEWVVRTACLQNKAWQDMGLPHVQVSVNLSGFQFTPNLAPSILAILKESRLDPRYLELEITESTLMQNTEATLSTIKLLNDAGLNFAIDDFGTGYSSLSYLKRFPISTLKIDQSFVRDVTTDPSDAALTGAIIAMAHSLNINIIAEGVETIEQIDFLTRHHCNTMQGYYFSKPLPAEQFSRLLAEGISQKQIHTH</sequence>
<feature type="domain" description="GGDEF" evidence="6">
    <location>
        <begin position="425"/>
        <end position="559"/>
    </location>
</feature>
<evidence type="ECO:0000259" key="4">
    <source>
        <dbReference type="PROSITE" id="PS50113"/>
    </source>
</evidence>
<comment type="caution">
    <text evidence="7">The sequence shown here is derived from an EMBL/GenBank/DDBJ whole genome shotgun (WGS) entry which is preliminary data.</text>
</comment>
<dbReference type="InterPro" id="IPR043128">
    <property type="entry name" value="Rev_trsase/Diguanyl_cyclase"/>
</dbReference>
<reference evidence="7 8" key="1">
    <citation type="submission" date="2019-03" db="EMBL/GenBank/DDBJ databases">
        <title>Genomic Encyclopedia of Type Strains, Phase IV (KMG-IV): sequencing the most valuable type-strain genomes for metagenomic binning, comparative biology and taxonomic classification.</title>
        <authorList>
            <person name="Goeker M."/>
        </authorList>
    </citation>
    <scope>NUCLEOTIDE SEQUENCE [LARGE SCALE GENOMIC DNA]</scope>
    <source>
        <strain evidence="7 8">DSM 100309</strain>
    </source>
</reference>
<dbReference type="SUPFAM" id="SSF141868">
    <property type="entry name" value="EAL domain-like"/>
    <property type="match status" value="1"/>
</dbReference>